<feature type="transmembrane region" description="Helical" evidence="1">
    <location>
        <begin position="140"/>
        <end position="160"/>
    </location>
</feature>
<keyword evidence="1" id="KW-1133">Transmembrane helix</keyword>
<evidence type="ECO:0000313" key="3">
    <source>
        <dbReference type="EMBL" id="KAK1926278.1"/>
    </source>
</evidence>
<dbReference type="PANTHER" id="PTHR37019:SF2">
    <property type="entry name" value="EXPERA DOMAIN-CONTAINING PROTEIN"/>
    <property type="match status" value="1"/>
</dbReference>
<feature type="transmembrane region" description="Helical" evidence="1">
    <location>
        <begin position="66"/>
        <end position="86"/>
    </location>
</feature>
<dbReference type="Proteomes" id="UP001182556">
    <property type="component" value="Unassembled WGS sequence"/>
</dbReference>
<dbReference type="EMBL" id="JAODAN010000002">
    <property type="protein sequence ID" value="KAK1926278.1"/>
    <property type="molecule type" value="Genomic_DNA"/>
</dbReference>
<dbReference type="AlphaFoldDB" id="A0AAD9FUB8"/>
<dbReference type="Pfam" id="PF24803">
    <property type="entry name" value="DUF7704"/>
    <property type="match status" value="1"/>
</dbReference>
<reference evidence="3" key="1">
    <citation type="submission" date="2023-02" db="EMBL/GenBank/DDBJ databases">
        <title>Identification and recombinant expression of a fungal hydrolase from Papiliotrema laurentii that hydrolyzes apple cutin and clears colloidal polyester polyurethane.</title>
        <authorList>
            <consortium name="DOE Joint Genome Institute"/>
            <person name="Roman V.A."/>
            <person name="Bojanowski C."/>
            <person name="Crable B.R."/>
            <person name="Wagner D.N."/>
            <person name="Hung C.S."/>
            <person name="Nadeau L.J."/>
            <person name="Schratz L."/>
            <person name="Haridas S."/>
            <person name="Pangilinan J."/>
            <person name="Lipzen A."/>
            <person name="Na H."/>
            <person name="Yan M."/>
            <person name="Ng V."/>
            <person name="Grigoriev I.V."/>
            <person name="Spatafora J.W."/>
            <person name="Barlow D."/>
            <person name="Biffinger J."/>
            <person name="Kelley-Loughnane N."/>
            <person name="Varaljay V.A."/>
            <person name="Crookes-Goodson W.J."/>
        </authorList>
    </citation>
    <scope>NUCLEOTIDE SEQUENCE</scope>
    <source>
        <strain evidence="3">5307AH</strain>
    </source>
</reference>
<feature type="transmembrane region" description="Helical" evidence="1">
    <location>
        <begin position="107"/>
        <end position="128"/>
    </location>
</feature>
<gene>
    <name evidence="3" type="ORF">DB88DRAFT_481304</name>
</gene>
<organism evidence="3 4">
    <name type="scientific">Papiliotrema laurentii</name>
    <name type="common">Cryptococcus laurentii</name>
    <dbReference type="NCBI Taxonomy" id="5418"/>
    <lineage>
        <taxon>Eukaryota</taxon>
        <taxon>Fungi</taxon>
        <taxon>Dikarya</taxon>
        <taxon>Basidiomycota</taxon>
        <taxon>Agaricomycotina</taxon>
        <taxon>Tremellomycetes</taxon>
        <taxon>Tremellales</taxon>
        <taxon>Rhynchogastremaceae</taxon>
        <taxon>Papiliotrema</taxon>
    </lineage>
</organism>
<evidence type="ECO:0000313" key="4">
    <source>
        <dbReference type="Proteomes" id="UP001182556"/>
    </source>
</evidence>
<protein>
    <recommendedName>
        <fullName evidence="2">DUF7704 domain-containing protein</fullName>
    </recommendedName>
</protein>
<evidence type="ECO:0000259" key="2">
    <source>
        <dbReference type="Pfam" id="PF24803"/>
    </source>
</evidence>
<keyword evidence="4" id="KW-1185">Reference proteome</keyword>
<dbReference type="InterPro" id="IPR056121">
    <property type="entry name" value="DUF7704"/>
</dbReference>
<dbReference type="PANTHER" id="PTHR37019">
    <property type="entry name" value="CHROMOSOME 1, WHOLE GENOME SHOTGUN SEQUENCE"/>
    <property type="match status" value="1"/>
</dbReference>
<comment type="caution">
    <text evidence="3">The sequence shown here is derived from an EMBL/GenBank/DDBJ whole genome shotgun (WGS) entry which is preliminary data.</text>
</comment>
<feature type="domain" description="DUF7704" evidence="2">
    <location>
        <begin position="12"/>
        <end position="163"/>
    </location>
</feature>
<evidence type="ECO:0000256" key="1">
    <source>
        <dbReference type="SAM" id="Phobius"/>
    </source>
</evidence>
<accession>A0AAD9FUB8</accession>
<proteinExistence type="predicted"/>
<keyword evidence="1" id="KW-0812">Transmembrane</keyword>
<keyword evidence="1" id="KW-0472">Membrane</keyword>
<sequence>MSTKSPKVREPLPAVYYYFFWLCEPALTLAGAEYAIRRPQDYGSDMLPVGMERSTAGIGRTIRGQMIIGGLGSCFFLLALISLSLFPTIKRSLPDRPDIQGRLAKALLIPLAIADISHIVMTLLPMPISFLQSPGKWTTLINGNVWITVFLFLIRSAYLLGIGRPHRPFSPNAGPALAELEKKGQ</sequence>
<name>A0AAD9FUB8_PAPLA</name>
<feature type="transmembrane region" description="Helical" evidence="1">
    <location>
        <begin position="15"/>
        <end position="36"/>
    </location>
</feature>